<dbReference type="SFLD" id="SFLDS00029">
    <property type="entry name" value="Radical_SAM"/>
    <property type="match status" value="1"/>
</dbReference>
<dbReference type="GO" id="GO:0003824">
    <property type="term" value="F:catalytic activity"/>
    <property type="evidence" value="ECO:0007669"/>
    <property type="project" value="InterPro"/>
</dbReference>
<protein>
    <submittedName>
        <fullName evidence="5">Radical SAM protein</fullName>
    </submittedName>
</protein>
<dbReference type="Proteomes" id="UP000283745">
    <property type="component" value="Unassembled WGS sequence"/>
</dbReference>
<dbReference type="Pfam" id="PF04055">
    <property type="entry name" value="Radical_SAM"/>
    <property type="match status" value="1"/>
</dbReference>
<evidence type="ECO:0000256" key="4">
    <source>
        <dbReference type="ARBA" id="ARBA00023014"/>
    </source>
</evidence>
<dbReference type="RefSeq" id="WP_118039468.1">
    <property type="nucleotide sequence ID" value="NZ_CABJFK010000001.1"/>
</dbReference>
<evidence type="ECO:0000256" key="3">
    <source>
        <dbReference type="ARBA" id="ARBA00023004"/>
    </source>
</evidence>
<dbReference type="InterPro" id="IPR058240">
    <property type="entry name" value="rSAM_sf"/>
</dbReference>
<sequence>MRHQLCNIVTLNLNTTCNLHCKWCYNQEKQHRLLKFELFVKFYEDIIKNNITSIALIGGEPTIHPQFVEILRKLKEQEVHLFTNAIRFSEKDFCKDVCRQKNLKDITISIKGFNEKSFEKFSDEKAFAEFCSAIENLREKRLCIRANYNCTEILSQSMISDFVHFLRYYGLHEIVLHDIRPYVTESDEIIKENSAEPLQVIAQELEKAGIVSYIRLNQPFCRYDSNFLKQFMNSKRVMSTCAVKKQQGIFVDPDLNIILCNELRHIVMGNYQKDFWDYGSMVEVYRKPDIISLYNKLAGCPMKKCIKCDMWEKCGGSCILHWL</sequence>
<reference evidence="5 6" key="1">
    <citation type="submission" date="2018-08" db="EMBL/GenBank/DDBJ databases">
        <title>A genome reference for cultivated species of the human gut microbiota.</title>
        <authorList>
            <person name="Zou Y."/>
            <person name="Xue W."/>
            <person name="Luo G."/>
        </authorList>
    </citation>
    <scope>NUCLEOTIDE SEQUENCE [LARGE SCALE GENOMIC DNA]</scope>
    <source>
        <strain evidence="5 6">AM28-23</strain>
    </source>
</reference>
<dbReference type="SUPFAM" id="SSF102114">
    <property type="entry name" value="Radical SAM enzymes"/>
    <property type="match status" value="1"/>
</dbReference>
<keyword evidence="1" id="KW-0949">S-adenosyl-L-methionine</keyword>
<dbReference type="PROSITE" id="PS51918">
    <property type="entry name" value="RADICAL_SAM"/>
    <property type="match status" value="1"/>
</dbReference>
<dbReference type="SFLD" id="SFLDG01067">
    <property type="entry name" value="SPASM/twitch_domain_containing"/>
    <property type="match status" value="1"/>
</dbReference>
<dbReference type="AlphaFoldDB" id="A0A414EMH0"/>
<gene>
    <name evidence="5" type="ORF">DW740_01120</name>
</gene>
<proteinExistence type="predicted"/>
<dbReference type="CDD" id="cd01335">
    <property type="entry name" value="Radical_SAM"/>
    <property type="match status" value="1"/>
</dbReference>
<dbReference type="PANTHER" id="PTHR11228">
    <property type="entry name" value="RADICAL SAM DOMAIN PROTEIN"/>
    <property type="match status" value="1"/>
</dbReference>
<dbReference type="GO" id="GO:0046872">
    <property type="term" value="F:metal ion binding"/>
    <property type="evidence" value="ECO:0007669"/>
    <property type="project" value="UniProtKB-KW"/>
</dbReference>
<evidence type="ECO:0000313" key="6">
    <source>
        <dbReference type="Proteomes" id="UP000283745"/>
    </source>
</evidence>
<evidence type="ECO:0000256" key="1">
    <source>
        <dbReference type="ARBA" id="ARBA00022691"/>
    </source>
</evidence>
<dbReference type="Gene3D" id="3.20.20.70">
    <property type="entry name" value="Aldolase class I"/>
    <property type="match status" value="1"/>
</dbReference>
<accession>A0A414EMH0</accession>
<dbReference type="PANTHER" id="PTHR11228:SF7">
    <property type="entry name" value="PQQA PEPTIDE CYCLASE"/>
    <property type="match status" value="1"/>
</dbReference>
<dbReference type="GO" id="GO:0051536">
    <property type="term" value="F:iron-sulfur cluster binding"/>
    <property type="evidence" value="ECO:0007669"/>
    <property type="project" value="UniProtKB-KW"/>
</dbReference>
<name>A0A414EMH0_9FIRM</name>
<organism evidence="5 6">
    <name type="scientific">Blautia obeum</name>
    <dbReference type="NCBI Taxonomy" id="40520"/>
    <lineage>
        <taxon>Bacteria</taxon>
        <taxon>Bacillati</taxon>
        <taxon>Bacillota</taxon>
        <taxon>Clostridia</taxon>
        <taxon>Lachnospirales</taxon>
        <taxon>Lachnospiraceae</taxon>
        <taxon>Blautia</taxon>
    </lineage>
</organism>
<dbReference type="InterPro" id="IPR050377">
    <property type="entry name" value="Radical_SAM_PqqE_MftC-like"/>
</dbReference>
<keyword evidence="3" id="KW-0408">Iron</keyword>
<comment type="caution">
    <text evidence="5">The sequence shown here is derived from an EMBL/GenBank/DDBJ whole genome shotgun (WGS) entry which is preliminary data.</text>
</comment>
<dbReference type="InterPro" id="IPR013785">
    <property type="entry name" value="Aldolase_TIM"/>
</dbReference>
<dbReference type="InterPro" id="IPR007197">
    <property type="entry name" value="rSAM"/>
</dbReference>
<keyword evidence="2" id="KW-0479">Metal-binding</keyword>
<keyword evidence="4" id="KW-0411">Iron-sulfur</keyword>
<evidence type="ECO:0000313" key="5">
    <source>
        <dbReference type="EMBL" id="RHE41936.1"/>
    </source>
</evidence>
<evidence type="ECO:0000256" key="2">
    <source>
        <dbReference type="ARBA" id="ARBA00022723"/>
    </source>
</evidence>
<dbReference type="EMBL" id="QSKF01000001">
    <property type="protein sequence ID" value="RHE41936.1"/>
    <property type="molecule type" value="Genomic_DNA"/>
</dbReference>